<evidence type="ECO:0000313" key="1">
    <source>
        <dbReference type="EMBL" id="GHA04975.1"/>
    </source>
</evidence>
<gene>
    <name evidence="1" type="ORF">GCM10011617_27470</name>
</gene>
<dbReference type="AlphaFoldDB" id="A0A918RPA4"/>
<name>A0A918RPA4_9SPHN</name>
<evidence type="ECO:0000313" key="2">
    <source>
        <dbReference type="Proteomes" id="UP000634139"/>
    </source>
</evidence>
<organism evidence="1 2">
    <name type="scientific">Novosphingobium arvoryzae</name>
    <dbReference type="NCBI Taxonomy" id="1256514"/>
    <lineage>
        <taxon>Bacteria</taxon>
        <taxon>Pseudomonadati</taxon>
        <taxon>Pseudomonadota</taxon>
        <taxon>Alphaproteobacteria</taxon>
        <taxon>Sphingomonadales</taxon>
        <taxon>Sphingomonadaceae</taxon>
        <taxon>Novosphingobium</taxon>
    </lineage>
</organism>
<dbReference type="Proteomes" id="UP000634139">
    <property type="component" value="Unassembled WGS sequence"/>
</dbReference>
<dbReference type="RefSeq" id="WP_189542519.1">
    <property type="nucleotide sequence ID" value="NZ_BMZD01000008.1"/>
</dbReference>
<protein>
    <submittedName>
        <fullName evidence="1">Uncharacterized protein</fullName>
    </submittedName>
</protein>
<keyword evidence="2" id="KW-1185">Reference proteome</keyword>
<sequence>MKPGSRLKSSACDTEVVVIRCGSGTIQCGGAAMSEGGGDAVELNPDFAGGSVMGKRYVDAAGTTELLCVKPGKGSLALDGTVLVLKEAKPLPASD</sequence>
<reference evidence="1" key="1">
    <citation type="journal article" date="2014" name="Int. J. Syst. Evol. Microbiol.">
        <title>Complete genome sequence of Corynebacterium casei LMG S-19264T (=DSM 44701T), isolated from a smear-ripened cheese.</title>
        <authorList>
            <consortium name="US DOE Joint Genome Institute (JGI-PGF)"/>
            <person name="Walter F."/>
            <person name="Albersmeier A."/>
            <person name="Kalinowski J."/>
            <person name="Ruckert C."/>
        </authorList>
    </citation>
    <scope>NUCLEOTIDE SEQUENCE</scope>
    <source>
        <strain evidence="1">KCTC 32422</strain>
    </source>
</reference>
<accession>A0A918RPA4</accession>
<dbReference type="EMBL" id="BMZD01000008">
    <property type="protein sequence ID" value="GHA04975.1"/>
    <property type="molecule type" value="Genomic_DNA"/>
</dbReference>
<proteinExistence type="predicted"/>
<reference evidence="1" key="2">
    <citation type="submission" date="2020-09" db="EMBL/GenBank/DDBJ databases">
        <authorList>
            <person name="Sun Q."/>
            <person name="Kim S."/>
        </authorList>
    </citation>
    <scope>NUCLEOTIDE SEQUENCE</scope>
    <source>
        <strain evidence="1">KCTC 32422</strain>
    </source>
</reference>
<comment type="caution">
    <text evidence="1">The sequence shown here is derived from an EMBL/GenBank/DDBJ whole genome shotgun (WGS) entry which is preliminary data.</text>
</comment>